<organism evidence="1 2">
    <name type="scientific">Rangifer tarandus platyrhynchus</name>
    <name type="common">Svalbard reindeer</name>
    <dbReference type="NCBI Taxonomy" id="3082113"/>
    <lineage>
        <taxon>Eukaryota</taxon>
        <taxon>Metazoa</taxon>
        <taxon>Chordata</taxon>
        <taxon>Craniata</taxon>
        <taxon>Vertebrata</taxon>
        <taxon>Euteleostomi</taxon>
        <taxon>Mammalia</taxon>
        <taxon>Eutheria</taxon>
        <taxon>Laurasiatheria</taxon>
        <taxon>Artiodactyla</taxon>
        <taxon>Ruminantia</taxon>
        <taxon>Pecora</taxon>
        <taxon>Cervidae</taxon>
        <taxon>Odocoileinae</taxon>
        <taxon>Rangifer</taxon>
    </lineage>
</organism>
<reference evidence="1" key="1">
    <citation type="submission" date="2023-05" db="EMBL/GenBank/DDBJ databases">
        <authorList>
            <consortium name="ELIXIR-Norway"/>
        </authorList>
    </citation>
    <scope>NUCLEOTIDE SEQUENCE</scope>
</reference>
<accession>A0ACB0EV71</accession>
<dbReference type="Proteomes" id="UP001162501">
    <property type="component" value="Chromosome 27"/>
</dbReference>
<evidence type="ECO:0000313" key="1">
    <source>
        <dbReference type="EMBL" id="CAI9704054.1"/>
    </source>
</evidence>
<gene>
    <name evidence="1" type="ORF">MRATA1EN3_LOCUS15267</name>
</gene>
<dbReference type="EMBL" id="OX596111">
    <property type="protein sequence ID" value="CAI9704054.1"/>
    <property type="molecule type" value="Genomic_DNA"/>
</dbReference>
<protein>
    <submittedName>
        <fullName evidence="1">Uncharacterized protein</fullName>
    </submittedName>
</protein>
<proteinExistence type="predicted"/>
<name>A0ACB0EV71_RANTA</name>
<sequence>MGAGKASSPPHTLASALSPPGHACFIPLPVDQVFASPRSHHGAWCGLGAAVVPGSLNACQALSAGAAAAAQPALGVLVSGRRAERPLQLSL</sequence>
<evidence type="ECO:0000313" key="2">
    <source>
        <dbReference type="Proteomes" id="UP001162501"/>
    </source>
</evidence>